<keyword evidence="2" id="KW-1185">Reference proteome</keyword>
<dbReference type="AlphaFoldDB" id="A0AAV4N9D7"/>
<proteinExistence type="predicted"/>
<gene>
    <name evidence="1" type="ORF">CEXT_766611</name>
</gene>
<reference evidence="1 2" key="1">
    <citation type="submission" date="2021-06" db="EMBL/GenBank/DDBJ databases">
        <title>Caerostris extrusa draft genome.</title>
        <authorList>
            <person name="Kono N."/>
            <person name="Arakawa K."/>
        </authorList>
    </citation>
    <scope>NUCLEOTIDE SEQUENCE [LARGE SCALE GENOMIC DNA]</scope>
</reference>
<evidence type="ECO:0000313" key="1">
    <source>
        <dbReference type="EMBL" id="GIX81121.1"/>
    </source>
</evidence>
<dbReference type="Proteomes" id="UP001054945">
    <property type="component" value="Unassembled WGS sequence"/>
</dbReference>
<protein>
    <submittedName>
        <fullName evidence="1">Uncharacterized protein</fullName>
    </submittedName>
</protein>
<organism evidence="1 2">
    <name type="scientific">Caerostris extrusa</name>
    <name type="common">Bark spider</name>
    <name type="synonym">Caerostris bankana</name>
    <dbReference type="NCBI Taxonomy" id="172846"/>
    <lineage>
        <taxon>Eukaryota</taxon>
        <taxon>Metazoa</taxon>
        <taxon>Ecdysozoa</taxon>
        <taxon>Arthropoda</taxon>
        <taxon>Chelicerata</taxon>
        <taxon>Arachnida</taxon>
        <taxon>Araneae</taxon>
        <taxon>Araneomorphae</taxon>
        <taxon>Entelegynae</taxon>
        <taxon>Araneoidea</taxon>
        <taxon>Araneidae</taxon>
        <taxon>Caerostris</taxon>
    </lineage>
</organism>
<accession>A0AAV4N9D7</accession>
<comment type="caution">
    <text evidence="1">The sequence shown here is derived from an EMBL/GenBank/DDBJ whole genome shotgun (WGS) entry which is preliminary data.</text>
</comment>
<dbReference type="EMBL" id="BPLR01003098">
    <property type="protein sequence ID" value="GIX81121.1"/>
    <property type="molecule type" value="Genomic_DNA"/>
</dbReference>
<sequence length="85" mass="9795">MSDLRDDFRHSFRAVPDLLLIQRLSWLARIPYLSLNWLEQLLMPEPATVGDVSTWPSIPPNFGNIAEKPRYLYPPPSVSNPRAHL</sequence>
<evidence type="ECO:0000313" key="2">
    <source>
        <dbReference type="Proteomes" id="UP001054945"/>
    </source>
</evidence>
<name>A0AAV4N9D7_CAEEX</name>